<reference evidence="9 10" key="1">
    <citation type="journal article" date="2018" name="Syst. Appl. Microbiol.">
        <title>Abditibacterium utsteinense sp. nov., the first cultivated member of candidate phylum FBP, isolated from ice-free Antarctic soil samples.</title>
        <authorList>
            <person name="Tahon G."/>
            <person name="Tytgat B."/>
            <person name="Lebbe L."/>
            <person name="Carlier A."/>
            <person name="Willems A."/>
        </authorList>
    </citation>
    <scope>NUCLEOTIDE SEQUENCE [LARGE SCALE GENOMIC DNA]</scope>
    <source>
        <strain evidence="9 10">LMG 29911</strain>
    </source>
</reference>
<dbReference type="PANTHER" id="PTHR30576:SF10">
    <property type="entry name" value="SLL5057 PROTEIN"/>
    <property type="match status" value="1"/>
</dbReference>
<feature type="domain" description="Bacterial sugar transferase" evidence="8">
    <location>
        <begin position="309"/>
        <end position="508"/>
    </location>
</feature>
<protein>
    <submittedName>
        <fullName evidence="9">Exopolysaccharide biosynthesis polyprenyl glycosylphosphotransferase</fullName>
    </submittedName>
</protein>
<evidence type="ECO:0000313" key="10">
    <source>
        <dbReference type="Proteomes" id="UP000237684"/>
    </source>
</evidence>
<keyword evidence="10" id="KW-1185">Reference proteome</keyword>
<evidence type="ECO:0000256" key="1">
    <source>
        <dbReference type="ARBA" id="ARBA00004141"/>
    </source>
</evidence>
<comment type="similarity">
    <text evidence="2">Belongs to the bacterial sugar transferase family.</text>
</comment>
<name>A0A2S8SVU0_9BACT</name>
<evidence type="ECO:0000313" key="9">
    <source>
        <dbReference type="EMBL" id="PQV64916.1"/>
    </source>
</evidence>
<dbReference type="NCBIfam" id="TIGR03025">
    <property type="entry name" value="EPS_sugtrans"/>
    <property type="match status" value="1"/>
</dbReference>
<keyword evidence="6 7" id="KW-0472">Membrane</keyword>
<feature type="transmembrane region" description="Helical" evidence="7">
    <location>
        <begin position="12"/>
        <end position="31"/>
    </location>
</feature>
<comment type="caution">
    <text evidence="9">The sequence shown here is derived from an EMBL/GenBank/DDBJ whole genome shotgun (WGS) entry which is preliminary data.</text>
</comment>
<dbReference type="RefSeq" id="WP_123580372.1">
    <property type="nucleotide sequence ID" value="NZ_NIGF01000003.1"/>
</dbReference>
<dbReference type="InParanoid" id="A0A2S8SVU0"/>
<evidence type="ECO:0000256" key="4">
    <source>
        <dbReference type="ARBA" id="ARBA00022692"/>
    </source>
</evidence>
<dbReference type="PANTHER" id="PTHR30576">
    <property type="entry name" value="COLANIC BIOSYNTHESIS UDP-GLUCOSE LIPID CARRIER TRANSFERASE"/>
    <property type="match status" value="1"/>
</dbReference>
<dbReference type="GO" id="GO:0016780">
    <property type="term" value="F:phosphotransferase activity, for other substituted phosphate groups"/>
    <property type="evidence" value="ECO:0007669"/>
    <property type="project" value="TreeGrafter"/>
</dbReference>
<dbReference type="InterPro" id="IPR017475">
    <property type="entry name" value="EPS_sugar_tfrase"/>
</dbReference>
<feature type="transmembrane region" description="Helical" evidence="7">
    <location>
        <begin position="316"/>
        <end position="335"/>
    </location>
</feature>
<keyword evidence="4 7" id="KW-0812">Transmembrane</keyword>
<dbReference type="EMBL" id="NIGF01000003">
    <property type="protein sequence ID" value="PQV64916.1"/>
    <property type="molecule type" value="Genomic_DNA"/>
</dbReference>
<gene>
    <name evidence="9" type="ORF">B1R32_103183</name>
</gene>
<dbReference type="Proteomes" id="UP000237684">
    <property type="component" value="Unassembled WGS sequence"/>
</dbReference>
<comment type="subcellular location">
    <subcellularLocation>
        <location evidence="1">Membrane</location>
        <topology evidence="1">Multi-pass membrane protein</topology>
    </subcellularLocation>
</comment>
<evidence type="ECO:0000256" key="5">
    <source>
        <dbReference type="ARBA" id="ARBA00022989"/>
    </source>
</evidence>
<proteinExistence type="inferred from homology"/>
<feature type="transmembrane region" description="Helical" evidence="7">
    <location>
        <begin position="143"/>
        <end position="159"/>
    </location>
</feature>
<keyword evidence="3 9" id="KW-0808">Transferase</keyword>
<sequence>MLKAQRTSSIALMMALDALALIVAFFVVWQLRAGLGESLVTIGKTLGWNTSGWVRRLSEVPAGEYDIRKVIISPNPLVNIGNHLWVLYFSLLSWGALLHFQKAYDLSARRTARQEFAICAYSGLLGTISLLAFMSLLRWDTSRLFLVGLLFVGILSVWGTRRVVLPLAQRRGNKPRRHVLMIGPASAATRFATMLATPAYQWSRLMGYVSDESFEANTVKHLGTLADLPRILNDEIIDEVILVRTASESKKGVNWGEILELCLERGRTVSLVDDIAPPVGAKVEASMMGQMPVLVLHNTPQNPLALGVKTVMDRTLAAMMLVLLAPLFSVIAILIKMHDRGPVFYNQDRVGLNGRIFKFYKFRSMDVNASEILEKMKREDRAYFDSINTMQEPFFKAPDDKDPRITPIGRFIRKTSIDELPQFWNVLKGDMSLVGPRPPLPKEVAELEPWHRRKLSVKGGLTCIWQASGRNNVAEVDEWMKMDLEYIDNWSLWLDVKLLFQTVRSVIKRDGAS</sequence>
<evidence type="ECO:0000256" key="6">
    <source>
        <dbReference type="ARBA" id="ARBA00023136"/>
    </source>
</evidence>
<feature type="transmembrane region" description="Helical" evidence="7">
    <location>
        <begin position="85"/>
        <end position="104"/>
    </location>
</feature>
<evidence type="ECO:0000259" key="8">
    <source>
        <dbReference type="Pfam" id="PF02397"/>
    </source>
</evidence>
<evidence type="ECO:0000256" key="3">
    <source>
        <dbReference type="ARBA" id="ARBA00022679"/>
    </source>
</evidence>
<organism evidence="9 10">
    <name type="scientific">Abditibacterium utsteinense</name>
    <dbReference type="NCBI Taxonomy" id="1960156"/>
    <lineage>
        <taxon>Bacteria</taxon>
        <taxon>Pseudomonadati</taxon>
        <taxon>Abditibacteriota</taxon>
        <taxon>Abditibacteriia</taxon>
        <taxon>Abditibacteriales</taxon>
        <taxon>Abditibacteriaceae</taxon>
        <taxon>Abditibacterium</taxon>
    </lineage>
</organism>
<evidence type="ECO:0000256" key="7">
    <source>
        <dbReference type="SAM" id="Phobius"/>
    </source>
</evidence>
<dbReference type="Pfam" id="PF02397">
    <property type="entry name" value="Bac_transf"/>
    <property type="match status" value="1"/>
</dbReference>
<keyword evidence="5 7" id="KW-1133">Transmembrane helix</keyword>
<dbReference type="InterPro" id="IPR003362">
    <property type="entry name" value="Bact_transf"/>
</dbReference>
<feature type="transmembrane region" description="Helical" evidence="7">
    <location>
        <begin position="116"/>
        <end position="137"/>
    </location>
</feature>
<evidence type="ECO:0000256" key="2">
    <source>
        <dbReference type="ARBA" id="ARBA00006464"/>
    </source>
</evidence>
<dbReference type="OrthoDB" id="9795351at2"/>
<dbReference type="GO" id="GO:0016020">
    <property type="term" value="C:membrane"/>
    <property type="evidence" value="ECO:0007669"/>
    <property type="project" value="UniProtKB-SubCell"/>
</dbReference>
<dbReference type="AlphaFoldDB" id="A0A2S8SVU0"/>
<accession>A0A2S8SVU0</accession>